<dbReference type="CDD" id="cd05930">
    <property type="entry name" value="A_NRPS"/>
    <property type="match status" value="2"/>
</dbReference>
<dbReference type="RefSeq" id="WP_207110638.1">
    <property type="nucleotide sequence ID" value="NZ_JAFLVR010000078.1"/>
</dbReference>
<dbReference type="Gene3D" id="3.40.50.12780">
    <property type="entry name" value="N-terminal domain of ligase-like"/>
    <property type="match status" value="2"/>
</dbReference>
<keyword evidence="7" id="KW-1185">Reference proteome</keyword>
<dbReference type="Pfam" id="PF13193">
    <property type="entry name" value="AMP-binding_C"/>
    <property type="match status" value="1"/>
</dbReference>
<evidence type="ECO:0000256" key="2">
    <source>
        <dbReference type="ARBA" id="ARBA00022450"/>
    </source>
</evidence>
<dbReference type="InterPro" id="IPR023213">
    <property type="entry name" value="CAT-like_dom_sf"/>
</dbReference>
<dbReference type="EMBL" id="JAFLVR010000078">
    <property type="protein sequence ID" value="MBO0454912.1"/>
    <property type="molecule type" value="Genomic_DNA"/>
</dbReference>
<dbReference type="InterPro" id="IPR009081">
    <property type="entry name" value="PP-bd_ACP"/>
</dbReference>
<dbReference type="PANTHER" id="PTHR45527">
    <property type="entry name" value="NONRIBOSOMAL PEPTIDE SYNTHETASE"/>
    <property type="match status" value="1"/>
</dbReference>
<dbReference type="SMART" id="SM00823">
    <property type="entry name" value="PKS_PP"/>
    <property type="match status" value="2"/>
</dbReference>
<dbReference type="InterPro" id="IPR020845">
    <property type="entry name" value="AMP-binding_CS"/>
</dbReference>
<dbReference type="SUPFAM" id="SSF56801">
    <property type="entry name" value="Acetyl-CoA synthetase-like"/>
    <property type="match status" value="2"/>
</dbReference>
<dbReference type="InterPro" id="IPR010071">
    <property type="entry name" value="AA_adenyl_dom"/>
</dbReference>
<feature type="domain" description="Carrier" evidence="5">
    <location>
        <begin position="941"/>
        <end position="1018"/>
    </location>
</feature>
<dbReference type="Gene3D" id="3.30.559.30">
    <property type="entry name" value="Nonribosomal peptide synthetase, condensation domain"/>
    <property type="match status" value="3"/>
</dbReference>
<protein>
    <submittedName>
        <fullName evidence="6">Amino acid adenylation domain-containing protein</fullName>
    </submittedName>
</protein>
<keyword evidence="3" id="KW-0597">Phosphoprotein</keyword>
<dbReference type="InterPro" id="IPR042099">
    <property type="entry name" value="ANL_N_sf"/>
</dbReference>
<gene>
    <name evidence="6" type="ORF">JZO85_21830</name>
</gene>
<evidence type="ECO:0000259" key="5">
    <source>
        <dbReference type="PROSITE" id="PS50075"/>
    </source>
</evidence>
<dbReference type="Gene3D" id="3.30.559.10">
    <property type="entry name" value="Chloramphenicol acetyltransferase-like domain"/>
    <property type="match status" value="3"/>
</dbReference>
<evidence type="ECO:0000256" key="4">
    <source>
        <dbReference type="ARBA" id="ARBA00023194"/>
    </source>
</evidence>
<evidence type="ECO:0000256" key="3">
    <source>
        <dbReference type="ARBA" id="ARBA00022553"/>
    </source>
</evidence>
<dbReference type="InterPro" id="IPR020459">
    <property type="entry name" value="AMP-binding"/>
</dbReference>
<dbReference type="InterPro" id="IPR020806">
    <property type="entry name" value="PKS_PP-bd"/>
</dbReference>
<accession>A0ABS3HN74</accession>
<proteinExistence type="predicted"/>
<dbReference type="InterPro" id="IPR001242">
    <property type="entry name" value="Condensation_dom"/>
</dbReference>
<dbReference type="PRINTS" id="PR00154">
    <property type="entry name" value="AMPBINDING"/>
</dbReference>
<dbReference type="Pfam" id="PF00668">
    <property type="entry name" value="Condensation"/>
    <property type="match status" value="3"/>
</dbReference>
<dbReference type="InterPro" id="IPR036736">
    <property type="entry name" value="ACP-like_sf"/>
</dbReference>
<dbReference type="Proteomes" id="UP000664495">
    <property type="component" value="Unassembled WGS sequence"/>
</dbReference>
<dbReference type="Pfam" id="PF00550">
    <property type="entry name" value="PP-binding"/>
    <property type="match status" value="2"/>
</dbReference>
<dbReference type="InterPro" id="IPR006162">
    <property type="entry name" value="Ppantetheine_attach_site"/>
</dbReference>
<evidence type="ECO:0000313" key="7">
    <source>
        <dbReference type="Proteomes" id="UP000664495"/>
    </source>
</evidence>
<dbReference type="PROSITE" id="PS50075">
    <property type="entry name" value="CARRIER"/>
    <property type="match status" value="2"/>
</dbReference>
<evidence type="ECO:0000313" key="6">
    <source>
        <dbReference type="EMBL" id="MBO0454912.1"/>
    </source>
</evidence>
<name>A0ABS3HN74_9ENTE</name>
<dbReference type="NCBIfam" id="NF003417">
    <property type="entry name" value="PRK04813.1"/>
    <property type="match status" value="2"/>
</dbReference>
<dbReference type="Pfam" id="PF00501">
    <property type="entry name" value="AMP-binding"/>
    <property type="match status" value="2"/>
</dbReference>
<evidence type="ECO:0000256" key="1">
    <source>
        <dbReference type="ARBA" id="ARBA00001957"/>
    </source>
</evidence>
<dbReference type="PANTHER" id="PTHR45527:SF1">
    <property type="entry name" value="FATTY ACID SYNTHASE"/>
    <property type="match status" value="1"/>
</dbReference>
<sequence length="2507" mass="287449">MKKYEMSSQQKRMFSLQIAMNGIGSQYNIPSLYKLDGNIDIDILEKSIQTLIKRHEVLRTSFHYEKGVFVQAVHDTKKFKIGYFNWNEDAISKRELFQNLVKPFNLSKPGPFRVRLIETLKTDQSYLFFDFHHIIFDGISGSIFFQELDHLMRGISLEKFETQYKDYAYYLNNKDYTEEREFWTNTYKEGFLSNNFRADLLVTPNVQNLGASFIKSLDKKLQNETKRFSRKLGTTEFIVLLACYAMTIKTISLENEMIVGVPVSGRTVPNIQGLIGLFVNTIPVKIKIDYNLTFQEIVKNLTSDWSEYLKNQDYPLDMLLEDLHLKRDNSKLGIVETLFSFNSDSESDIDLAGVKLINQAPSTETTKFELSLDVINSENGYQMYWEYSTELFKQDTIRKLSTYFENFLESVLSNEHTPIGKIGLNISEDKETRLVKNQEFIENTLLDKFEETVICNPNKTAVKFENHSLSFKELNERCNYLGKVLQQAGVKKNQTVGIMMDRSIDMIIAIYGILKAGAAYLPLDPSHPKDRISFILEDSHTSIVLSDHKRDKLNIDFVNTLLINDYQSMSSVTPEREIFPDDLAYVIYTSGTTGTPKGVMIEHKGVINLAKWLYRYGKYSSETVVLQNFNYIFDGSVPEIFSCGLFGNTLEILSEAESKDPQQLLNRWSGKQITLVPSMFRAVLEYAKATNQIEEFNRFERIYVAGEALDKDLLDTYSKIPGSKMDKFHNNYGPTEGTVCATSGSFENWNGDVVTIGKPIENVRVDIFQNETACDVGIVGELCISGVGVARGYLNRPDLTEKSFVKNPLTGERMYRTGDLACWLEDGQIQYMGRIDDQVKLRGYRIEIEEIENQLRRQMKIRDAQVKVIEEEASSYLCGYVLATEDFNEEESISTLSDTLPKYMIPSRVLCLPEFPRSNSGKIDKKALPIPEKKTKRDYVSPRNGIENVIVQAFEEILGVTMPSIEDDFFELGGDSIKAIRLVSKIREAGLSITVQEIMKERTISLISESARKIEESSTYEHVMEGEFPLSKMQKKFFDSELPEPNQFSMSLVLEANHHLDGSVVKESMKILIEYHDQLRASFLGKIGNIRPKCESDLCFELIEKRKPKGLPETAWVSQMCQKMQHKLSIKNEELIKLGLFHTEEHSYIFFLFHHLIVDGVSLRIIMDDFKTIYRQKLQNEQLKLPAKSVSFKQWIESVNLCEVNISDKEKAYWKKVNEKIEVEFYHEEEQEQENLSFNFELSKDYTEKLLKKANFAYHTEINDILLSALGIAFSKIFKKKEFSVMLESHGRQNDDVSLRNDRTVGWFTTVYPVILKKENSLKKMIRETKETLHSIPNYGMNYTVKNLTTPLLTFNYHGNLQESTEEKGTSLLTLRNDIDTGEAVSLSNNFGTAVSFNSVIVDGNFKVIVDQFDSGKYPIEKLGNEFISSLVNIIDHCCEVQRSEKTASDYGNQTLTDGEYMQIDREISKMKNEIEAIYPVTPTQKGMIYLALKDTESSAHILQSIFLLNDQIDLDRFQVAIEKLVAKYSVLRTNFYHQVVGEIVQVVVRDKKIRTDRYINEIDVSQLAKDILKNKISFENQELVNFSLIENNIGEKYFIITIHHLLIDGWSFGLLVNDLMDFYEEKNISFVEDNKVKSKYLLAISQKKVNESENYWKDLLDGCTDDLLTITPDKLTIEKNTQISEREIILENKLTTDLKELCRKLGITFNTIIEFVWGTILQKYNNTNDTFFGKVVSGRNFPIDGLEKQVGMFINTVPVRVRNNGSKSIERQLIDLHQQTINSQEHEYFPLYEIKNSKGLISERIGTIITFENFDTIFDTSSIFKEEVASREETPYSLSLKCYLDDQLRMTVIYDENKYSGQLVSSILKVLIEILTQMTDQELLKNNATFNLNHYYENQLLNLSDKKIEYKNVNVVTKFEEIVRQKSEQIAVSFDTRELSYKKLNEMANSLAKKMQDRGNYEGEIIGIRMDRSLEMIISMLAVLKVNAAFLPLSPIQPIDRINFILNDCNVKLVLTDNPDRCLDVLQLNVALDDLSAEENLYLTNYSDKLAYVIYTSGTTGNPKGVKIKHSGISNLTEWLSSFAEYSDTTEVIQNFNYVFDGSIFEIFPILLSGGKLLMISEEDSKDLKKLLSLIAGRQITMVPTMFRELLEYAKSLGRIDVFDRFDRIHLAGEKLTTDLIEDYLNYGGQQIDRISNCYGPTEGTVCITAKHLDLKSSKKITIGKQIDNMEILIVGMDNSICGPGMIGEICVSGIGVADGYINRPEITSEKFVQHPINKKIKMYRTGDIGLWNIDGEIEFIGRIDDQVKLRGYRIELTEIEISLRRIDSIKDAVVKIDKSKDSLCAFVVLNESQFSIDEKTIMEELSLTLPRYMIPERIVVVKHFPTSSSGKLDLKQLEIPERINQVHDYHKPKGKKEILVADAFQKILNVEEKISRDTDFFEIGGHSLAAIKLKSEIEKQGYLSVSISDIMNQRNVMGIAKHCSDKTKPSENDLVLSLDVSEDLI</sequence>
<reference evidence="6 7" key="1">
    <citation type="submission" date="2021-03" db="EMBL/GenBank/DDBJ databases">
        <title>Enterococcal diversity collection.</title>
        <authorList>
            <person name="Gilmore M.S."/>
            <person name="Schwartzman J."/>
            <person name="Van Tyne D."/>
            <person name="Martin M."/>
            <person name="Earl A.M."/>
            <person name="Manson A.L."/>
            <person name="Straub T."/>
            <person name="Salamzade R."/>
            <person name="Saavedra J."/>
            <person name="Lebreton F."/>
            <person name="Prichula J."/>
            <person name="Schaufler K."/>
            <person name="Gaca A."/>
            <person name="Sgardioli B."/>
            <person name="Wagenaar J."/>
            <person name="Strong T."/>
        </authorList>
    </citation>
    <scope>NUCLEOTIDE SEQUENCE [LARGE SCALE GENOMIC DNA]</scope>
    <source>
        <strain evidence="6 7">MJM16</strain>
    </source>
</reference>
<comment type="caution">
    <text evidence="6">The sequence shown here is derived from an EMBL/GenBank/DDBJ whole genome shotgun (WGS) entry which is preliminary data.</text>
</comment>
<dbReference type="InterPro" id="IPR000873">
    <property type="entry name" value="AMP-dep_synth/lig_dom"/>
</dbReference>
<dbReference type="PROSITE" id="PS00455">
    <property type="entry name" value="AMP_BINDING"/>
    <property type="match status" value="2"/>
</dbReference>
<organism evidence="6 7">
    <name type="scientific">Candidatus Enterococcus murrayae</name>
    <dbReference type="NCBI Taxonomy" id="2815321"/>
    <lineage>
        <taxon>Bacteria</taxon>
        <taxon>Bacillati</taxon>
        <taxon>Bacillota</taxon>
        <taxon>Bacilli</taxon>
        <taxon>Lactobacillales</taxon>
        <taxon>Enterococcaceae</taxon>
        <taxon>Enterococcus</taxon>
    </lineage>
</organism>
<keyword evidence="2" id="KW-0596">Phosphopantetheine</keyword>
<dbReference type="InterPro" id="IPR045851">
    <property type="entry name" value="AMP-bd_C_sf"/>
</dbReference>
<dbReference type="Gene3D" id="1.10.1200.10">
    <property type="entry name" value="ACP-like"/>
    <property type="match status" value="2"/>
</dbReference>
<dbReference type="PROSITE" id="PS00012">
    <property type="entry name" value="PHOSPHOPANTETHEINE"/>
    <property type="match status" value="1"/>
</dbReference>
<dbReference type="SUPFAM" id="SSF52777">
    <property type="entry name" value="CoA-dependent acyltransferases"/>
    <property type="match status" value="6"/>
</dbReference>
<comment type="cofactor">
    <cofactor evidence="1">
        <name>pantetheine 4'-phosphate</name>
        <dbReference type="ChEBI" id="CHEBI:47942"/>
    </cofactor>
</comment>
<dbReference type="Gene3D" id="3.30.300.30">
    <property type="match status" value="2"/>
</dbReference>
<dbReference type="InterPro" id="IPR025110">
    <property type="entry name" value="AMP-bd_C"/>
</dbReference>
<feature type="domain" description="Carrier" evidence="5">
    <location>
        <begin position="2413"/>
        <end position="2489"/>
    </location>
</feature>
<dbReference type="NCBIfam" id="TIGR01733">
    <property type="entry name" value="AA-adenyl-dom"/>
    <property type="match status" value="2"/>
</dbReference>
<dbReference type="SUPFAM" id="SSF47336">
    <property type="entry name" value="ACP-like"/>
    <property type="match status" value="2"/>
</dbReference>
<keyword evidence="4" id="KW-0045">Antibiotic biosynthesis</keyword>